<name>A0A7Y9UE85_9BURK</name>
<comment type="caution">
    <text evidence="1">The sequence shown here is derived from an EMBL/GenBank/DDBJ whole genome shotgun (WGS) entry which is preliminary data.</text>
</comment>
<evidence type="ECO:0000313" key="2">
    <source>
        <dbReference type="Proteomes" id="UP000518288"/>
    </source>
</evidence>
<protein>
    <submittedName>
        <fullName evidence="1">Uncharacterized protein</fullName>
    </submittedName>
</protein>
<accession>A0A7Y9UE85</accession>
<organism evidence="1 2">
    <name type="scientific">Sphaerotilus montanus</name>
    <dbReference type="NCBI Taxonomy" id="522889"/>
    <lineage>
        <taxon>Bacteria</taxon>
        <taxon>Pseudomonadati</taxon>
        <taxon>Pseudomonadota</taxon>
        <taxon>Betaproteobacteria</taxon>
        <taxon>Burkholderiales</taxon>
        <taxon>Sphaerotilaceae</taxon>
        <taxon>Sphaerotilus</taxon>
    </lineage>
</organism>
<dbReference type="AlphaFoldDB" id="A0A7Y9UE85"/>
<reference evidence="1 2" key="1">
    <citation type="submission" date="2020-07" db="EMBL/GenBank/DDBJ databases">
        <title>Genomic Encyclopedia of Archaeal and Bacterial Type Strains, Phase II (KMG-II): from individual species to whole genera.</title>
        <authorList>
            <person name="Goeker M."/>
        </authorList>
    </citation>
    <scope>NUCLEOTIDE SEQUENCE [LARGE SCALE GENOMIC DNA]</scope>
    <source>
        <strain evidence="1 2">DSM 21226</strain>
    </source>
</reference>
<gene>
    <name evidence="1" type="ORF">BDD16_004491</name>
</gene>
<proteinExistence type="predicted"/>
<dbReference type="RefSeq" id="WP_179636325.1">
    <property type="nucleotide sequence ID" value="NZ_JACCFH010000002.1"/>
</dbReference>
<dbReference type="Proteomes" id="UP000518288">
    <property type="component" value="Unassembled WGS sequence"/>
</dbReference>
<keyword evidence="2" id="KW-1185">Reference proteome</keyword>
<sequence length="162" mass="18850">MTEKTVKPKPCLVQFEARHLPFVRALKNLTPNQSRMIALAYGPRRRSEDLEYWQLIRIENLLHRAGKINIGIHTRQAGHQKEMAKNEAKEAEKIRTHDLVQWGLAIKALEMAPWVTPDIFLGYIKKLHQKSPEPWLWLTNKPELAEQFGELGRSIKSPKKSR</sequence>
<dbReference type="EMBL" id="JACCFH010000002">
    <property type="protein sequence ID" value="NYG35429.1"/>
    <property type="molecule type" value="Genomic_DNA"/>
</dbReference>
<evidence type="ECO:0000313" key="1">
    <source>
        <dbReference type="EMBL" id="NYG35429.1"/>
    </source>
</evidence>